<dbReference type="OMA" id="NPKFHFQ"/>
<dbReference type="AlphaFoldDB" id="A0A1U7Z8F0"/>
<dbReference type="STRING" id="4432.A0A1U7Z8F0"/>
<dbReference type="Proteomes" id="UP000189703">
    <property type="component" value="Unplaced"/>
</dbReference>
<sequence>MQNSEESRLAGKMDSDSDDDARFEKSMQELRDLRSQLHYAADYCEKAFLNAKQRKKVIENTKEYICKAVVTVVDHLGSISTNLECQISKNNEVPESELRIDCLKQRLLVCDQYTHKLALTEVRWSKNLPVHHPRYIAPPTPTLDKTNSELRYKRGTVEEVPLFLYTYAHKLPVDKDFTSSNGDKKHGYKFSKLLPVRDDSSMPVKIRNLSFHFQDDHKIGRNEKTRKLVQSNDIKSLIRRSKHTV</sequence>
<organism evidence="3 4">
    <name type="scientific">Nelumbo nucifera</name>
    <name type="common">Sacred lotus</name>
    <dbReference type="NCBI Taxonomy" id="4432"/>
    <lineage>
        <taxon>Eukaryota</taxon>
        <taxon>Viridiplantae</taxon>
        <taxon>Streptophyta</taxon>
        <taxon>Embryophyta</taxon>
        <taxon>Tracheophyta</taxon>
        <taxon>Spermatophyta</taxon>
        <taxon>Magnoliopsida</taxon>
        <taxon>Proteales</taxon>
        <taxon>Nelumbonaceae</taxon>
        <taxon>Nelumbo</taxon>
    </lineage>
</organism>
<dbReference type="RefSeq" id="XP_010249690.1">
    <property type="nucleotide sequence ID" value="XM_010251388.2"/>
</dbReference>
<dbReference type="PANTHER" id="PTHR10460:SF11">
    <property type="entry name" value="PROTEIN ABIL5-RELATED"/>
    <property type="match status" value="1"/>
</dbReference>
<evidence type="ECO:0000313" key="4">
    <source>
        <dbReference type="RefSeq" id="XP_010249690.1"/>
    </source>
</evidence>
<proteinExistence type="inferred from homology"/>
<name>A0A1U7Z8F0_NELNU</name>
<evidence type="ECO:0000313" key="3">
    <source>
        <dbReference type="Proteomes" id="UP000189703"/>
    </source>
</evidence>
<dbReference type="GeneID" id="104592169"/>
<comment type="similarity">
    <text evidence="1">Belongs to the ABI family.</text>
</comment>
<evidence type="ECO:0000256" key="1">
    <source>
        <dbReference type="ARBA" id="ARBA00010020"/>
    </source>
</evidence>
<reference evidence="4" key="1">
    <citation type="submission" date="2025-08" db="UniProtKB">
        <authorList>
            <consortium name="RefSeq"/>
        </authorList>
    </citation>
    <scope>IDENTIFICATION</scope>
</reference>
<gene>
    <name evidence="4" type="primary">LOC104592169</name>
</gene>
<dbReference type="OrthoDB" id="2159336at2759"/>
<dbReference type="InterPro" id="IPR028457">
    <property type="entry name" value="ABI"/>
</dbReference>
<accession>A0A1U7Z8F0</accession>
<evidence type="ECO:0000256" key="2">
    <source>
        <dbReference type="ARBA" id="ARBA00025223"/>
    </source>
</evidence>
<dbReference type="KEGG" id="nnu:104592169"/>
<dbReference type="eggNOG" id="ENOG502RYI5">
    <property type="taxonomic scope" value="Eukaryota"/>
</dbReference>
<comment type="function">
    <text evidence="2">Involved in regulation of actin and microtubule organization. Part of a WAVE complex that activates the Arp2/3 complex.</text>
</comment>
<keyword evidence="3" id="KW-1185">Reference proteome</keyword>
<dbReference type="Gene3D" id="6.10.140.1620">
    <property type="match status" value="1"/>
</dbReference>
<dbReference type="PANTHER" id="PTHR10460">
    <property type="entry name" value="ABL INTERACTOR FAMILY MEMBER"/>
    <property type="match status" value="1"/>
</dbReference>
<protein>
    <submittedName>
        <fullName evidence="4">Probable protein ABIL5 isoform X1</fullName>
    </submittedName>
</protein>